<dbReference type="GO" id="GO:0030612">
    <property type="term" value="F:arsenate reductase (thioredoxin) activity"/>
    <property type="evidence" value="ECO:0007669"/>
    <property type="project" value="UniProtKB-EC"/>
</dbReference>
<keyword evidence="4" id="KW-1185">Reference proteome</keyword>
<dbReference type="RefSeq" id="WP_230347982.1">
    <property type="nucleotide sequence ID" value="NZ_JBIWXY010000001.1"/>
</dbReference>
<dbReference type="EC" id="1.20.4.4" evidence="3"/>
<gene>
    <name evidence="3" type="ORF">ACIKP9_07125</name>
</gene>
<comment type="caution">
    <text evidence="3">The sequence shown here is derived from an EMBL/GenBank/DDBJ whole genome shotgun (WGS) entry which is preliminary data.</text>
</comment>
<dbReference type="SUPFAM" id="SSF52788">
    <property type="entry name" value="Phosphotyrosine protein phosphatases I"/>
    <property type="match status" value="1"/>
</dbReference>
<keyword evidence="3" id="KW-0560">Oxidoreductase</keyword>
<protein>
    <submittedName>
        <fullName evidence="3">Arsenate reductase ArsC</fullName>
        <ecNumber evidence="3">1.20.4.4</ecNumber>
    </submittedName>
</protein>
<dbReference type="Gene3D" id="3.40.50.2300">
    <property type="match status" value="1"/>
</dbReference>
<accession>A0ABW8GKV3</accession>
<dbReference type="CDD" id="cd16345">
    <property type="entry name" value="LMWP_ArsC"/>
    <property type="match status" value="1"/>
</dbReference>
<evidence type="ECO:0000313" key="3">
    <source>
        <dbReference type="EMBL" id="MFJ5445996.1"/>
    </source>
</evidence>
<proteinExistence type="predicted"/>
<evidence type="ECO:0000256" key="1">
    <source>
        <dbReference type="ARBA" id="ARBA00022849"/>
    </source>
</evidence>
<evidence type="ECO:0000259" key="2">
    <source>
        <dbReference type="SMART" id="SM00226"/>
    </source>
</evidence>
<sequence>MITKTFNVLILCTGNSARSIMAEALFNTLGQGRFKAFSAGSNPTGKVNPFAIEQVADLGYPTEVLRSKSWDEFTQANAPKMDIVITVCDNAAGEVCPIWPGSPISGHWGFEDPAAAEGSNEDKRAAFAQIRSQIQGCVERFIRLPLESMDIPSIKRELDGIK</sequence>
<dbReference type="PANTHER" id="PTHR43428:SF1">
    <property type="entry name" value="ARSENATE REDUCTASE"/>
    <property type="match status" value="1"/>
</dbReference>
<name>A0ABW8GKV3_9PROT</name>
<dbReference type="SMART" id="SM00226">
    <property type="entry name" value="LMWPc"/>
    <property type="match status" value="1"/>
</dbReference>
<dbReference type="EMBL" id="JBIWXY010000001">
    <property type="protein sequence ID" value="MFJ5445996.1"/>
    <property type="molecule type" value="Genomic_DNA"/>
</dbReference>
<dbReference type="InterPro" id="IPR036196">
    <property type="entry name" value="Ptyr_pPase_sf"/>
</dbReference>
<dbReference type="Proteomes" id="UP001617669">
    <property type="component" value="Unassembled WGS sequence"/>
</dbReference>
<feature type="domain" description="Phosphotyrosine protein phosphatase I" evidence="2">
    <location>
        <begin position="6"/>
        <end position="144"/>
    </location>
</feature>
<dbReference type="PANTHER" id="PTHR43428">
    <property type="entry name" value="ARSENATE REDUCTASE"/>
    <property type="match status" value="1"/>
</dbReference>
<dbReference type="InterPro" id="IPR023485">
    <property type="entry name" value="Ptyr_pPase"/>
</dbReference>
<evidence type="ECO:0000313" key="4">
    <source>
        <dbReference type="Proteomes" id="UP001617669"/>
    </source>
</evidence>
<keyword evidence="1" id="KW-0059">Arsenical resistance</keyword>
<organism evidence="3 4">
    <name type="scientific">Methylobacillus methanolivorans</name>
    <dbReference type="NCBI Taxonomy" id="1848927"/>
    <lineage>
        <taxon>Bacteria</taxon>
        <taxon>Pseudomonadati</taxon>
        <taxon>Pseudomonadota</taxon>
        <taxon>Betaproteobacteria</taxon>
        <taxon>Nitrosomonadales</taxon>
        <taxon>Methylophilaceae</taxon>
        <taxon>Methylobacillus</taxon>
    </lineage>
</organism>
<reference evidence="3 4" key="1">
    <citation type="submission" date="2024-11" db="EMBL/GenBank/DDBJ databases">
        <authorList>
            <person name="Kaparullina E.N."/>
            <person name="Delegan Y.A."/>
            <person name="Doronina N.V."/>
        </authorList>
    </citation>
    <scope>NUCLEOTIDE SEQUENCE [LARGE SCALE GENOMIC DNA]</scope>
    <source>
        <strain evidence="3 4">7sh_L</strain>
    </source>
</reference>
<dbReference type="Pfam" id="PF01451">
    <property type="entry name" value="LMWPc"/>
    <property type="match status" value="1"/>
</dbReference>